<evidence type="ECO:0000256" key="7">
    <source>
        <dbReference type="ARBA" id="ARBA00033696"/>
    </source>
</evidence>
<keyword evidence="4 9" id="KW-0547">Nucleotide-binding</keyword>
<evidence type="ECO:0000256" key="1">
    <source>
        <dbReference type="ARBA" id="ARBA00005609"/>
    </source>
</evidence>
<dbReference type="EC" id="2.7.4.24" evidence="9"/>
<evidence type="ECO:0000256" key="2">
    <source>
        <dbReference type="ARBA" id="ARBA00022490"/>
    </source>
</evidence>
<comment type="function">
    <text evidence="9">Bifunctional inositol kinase that acts in concert with the IP6K kinases to synthesize the diphosphate group-containing inositol pyrophosphates diphosphoinositol pentakisphosphate, PP-InsP5, and bis-diphosphoinositol tetrakisphosphate, (PP)2-InsP4. PP-InsP5 and (PP)2-InsP4, also respectively called InsP7 and InsP8, may regulate a variety of cellular processes, including apoptosis, vesicle trafficking, cytoskeletal dynamics, and exocytosis. Phosphorylates inositol hexakisphosphate (InsP6).</text>
</comment>
<feature type="compositionally biased region" description="Basic and acidic residues" evidence="10">
    <location>
        <begin position="457"/>
        <end position="471"/>
    </location>
</feature>
<proteinExistence type="inferred from homology"/>
<name>A0A6A5T6N1_9PLEO</name>
<dbReference type="InterPro" id="IPR037446">
    <property type="entry name" value="His_Pase_VIP1"/>
</dbReference>
<comment type="catalytic activity">
    <reaction evidence="8">
        <text>1D-myo-inositol hexakisphosphate + ATP = 1-diphospho-1D-myo-inositol 2,3,4,5,6-pentakisphosphate + ADP</text>
        <dbReference type="Rhea" id="RHEA:37459"/>
        <dbReference type="ChEBI" id="CHEBI:30616"/>
        <dbReference type="ChEBI" id="CHEBI:58130"/>
        <dbReference type="ChEBI" id="CHEBI:74946"/>
        <dbReference type="ChEBI" id="CHEBI:456216"/>
        <dbReference type="EC" id="2.7.4.24"/>
    </reaction>
    <physiologicalReaction direction="left-to-right" evidence="8">
        <dbReference type="Rhea" id="RHEA:37460"/>
    </physiologicalReaction>
</comment>
<keyword evidence="6 9" id="KW-0067">ATP-binding</keyword>
<dbReference type="InterPro" id="IPR000560">
    <property type="entry name" value="His_Pase_clade-2"/>
</dbReference>
<dbReference type="Pfam" id="PF00328">
    <property type="entry name" value="His_Phos_2"/>
    <property type="match status" value="1"/>
</dbReference>
<dbReference type="GO" id="GO:0005856">
    <property type="term" value="C:cytoskeleton"/>
    <property type="evidence" value="ECO:0007669"/>
    <property type="project" value="UniProtKB-SubCell"/>
</dbReference>
<evidence type="ECO:0000256" key="5">
    <source>
        <dbReference type="ARBA" id="ARBA00022777"/>
    </source>
</evidence>
<evidence type="ECO:0000256" key="10">
    <source>
        <dbReference type="SAM" id="MobiDB-lite"/>
    </source>
</evidence>
<dbReference type="GO" id="GO:0000828">
    <property type="term" value="F:inositol hexakisphosphate kinase activity"/>
    <property type="evidence" value="ECO:0007669"/>
    <property type="project" value="UniProtKB-ARBA"/>
</dbReference>
<evidence type="ECO:0000256" key="6">
    <source>
        <dbReference type="ARBA" id="ARBA00022840"/>
    </source>
</evidence>
<comment type="subcellular location">
    <subcellularLocation>
        <location evidence="9">Cytoplasm</location>
        <location evidence="9">Cytoskeleton</location>
    </subcellularLocation>
</comment>
<dbReference type="SUPFAM" id="SSF53254">
    <property type="entry name" value="Phosphoglycerate mutase-like"/>
    <property type="match status" value="1"/>
</dbReference>
<dbReference type="AlphaFoldDB" id="A0A6A5T6N1"/>
<reference evidence="11" key="1">
    <citation type="journal article" date="2020" name="Stud. Mycol.">
        <title>101 Dothideomycetes genomes: a test case for predicting lifestyles and emergence of pathogens.</title>
        <authorList>
            <person name="Haridas S."/>
            <person name="Albert R."/>
            <person name="Binder M."/>
            <person name="Bloem J."/>
            <person name="Labutti K."/>
            <person name="Salamov A."/>
            <person name="Andreopoulos B."/>
            <person name="Baker S."/>
            <person name="Barry K."/>
            <person name="Bills G."/>
            <person name="Bluhm B."/>
            <person name="Cannon C."/>
            <person name="Castanera R."/>
            <person name="Culley D."/>
            <person name="Daum C."/>
            <person name="Ezra D."/>
            <person name="Gonzalez J."/>
            <person name="Henrissat B."/>
            <person name="Kuo A."/>
            <person name="Liang C."/>
            <person name="Lipzen A."/>
            <person name="Lutzoni F."/>
            <person name="Magnuson J."/>
            <person name="Mondo S."/>
            <person name="Nolan M."/>
            <person name="Ohm R."/>
            <person name="Pangilinan J."/>
            <person name="Park H.-J."/>
            <person name="Ramirez L."/>
            <person name="Alfaro M."/>
            <person name="Sun H."/>
            <person name="Tritt A."/>
            <person name="Yoshinaga Y."/>
            <person name="Zwiers L.-H."/>
            <person name="Turgeon B."/>
            <person name="Goodwin S."/>
            <person name="Spatafora J."/>
            <person name="Crous P."/>
            <person name="Grigoriev I."/>
        </authorList>
    </citation>
    <scope>NUCLEOTIDE SEQUENCE</scope>
    <source>
        <strain evidence="11">CBS 161.51</strain>
    </source>
</reference>
<feature type="region of interest" description="Disordered" evidence="10">
    <location>
        <begin position="429"/>
        <end position="494"/>
    </location>
</feature>
<keyword evidence="2 9" id="KW-0963">Cytoplasm</keyword>
<feature type="region of interest" description="Disordered" evidence="10">
    <location>
        <begin position="716"/>
        <end position="755"/>
    </location>
</feature>
<evidence type="ECO:0000313" key="11">
    <source>
        <dbReference type="EMBL" id="KAF1947764.1"/>
    </source>
</evidence>
<evidence type="ECO:0000256" key="4">
    <source>
        <dbReference type="ARBA" id="ARBA00022741"/>
    </source>
</evidence>
<gene>
    <name evidence="11" type="ORF">EJ02DRAFT_417262</name>
</gene>
<organism evidence="11 12">
    <name type="scientific">Clathrospora elynae</name>
    <dbReference type="NCBI Taxonomy" id="706981"/>
    <lineage>
        <taxon>Eukaryota</taxon>
        <taxon>Fungi</taxon>
        <taxon>Dikarya</taxon>
        <taxon>Ascomycota</taxon>
        <taxon>Pezizomycotina</taxon>
        <taxon>Dothideomycetes</taxon>
        <taxon>Pleosporomycetidae</taxon>
        <taxon>Pleosporales</taxon>
        <taxon>Diademaceae</taxon>
        <taxon>Clathrospora</taxon>
    </lineage>
</organism>
<evidence type="ECO:0000256" key="8">
    <source>
        <dbReference type="ARBA" id="ARBA00034629"/>
    </source>
</evidence>
<dbReference type="EMBL" id="ML975997">
    <property type="protein sequence ID" value="KAF1947764.1"/>
    <property type="molecule type" value="Genomic_DNA"/>
</dbReference>
<dbReference type="PANTHER" id="PTHR12750:SF9">
    <property type="entry name" value="INOSITOL HEXAKISPHOSPHATE AND DIPHOSPHOINOSITOL-PENTAKISPHOSPHATE KINASE"/>
    <property type="match status" value="1"/>
</dbReference>
<dbReference type="Gene3D" id="3.40.50.1240">
    <property type="entry name" value="Phosphoglycerate mutase-like"/>
    <property type="match status" value="1"/>
</dbReference>
<dbReference type="GO" id="GO:0005829">
    <property type="term" value="C:cytosol"/>
    <property type="evidence" value="ECO:0007669"/>
    <property type="project" value="TreeGrafter"/>
</dbReference>
<dbReference type="GO" id="GO:0032958">
    <property type="term" value="P:inositol phosphate biosynthetic process"/>
    <property type="evidence" value="ECO:0007669"/>
    <property type="project" value="TreeGrafter"/>
</dbReference>
<evidence type="ECO:0000256" key="3">
    <source>
        <dbReference type="ARBA" id="ARBA00022679"/>
    </source>
</evidence>
<comment type="similarity">
    <text evidence="1 9">Belongs to the histidine acid phosphatase family. VIP1 subfamily.</text>
</comment>
<evidence type="ECO:0000313" key="12">
    <source>
        <dbReference type="Proteomes" id="UP000800038"/>
    </source>
</evidence>
<keyword evidence="5 9" id="KW-0418">Kinase</keyword>
<dbReference type="Proteomes" id="UP000800038">
    <property type="component" value="Unassembled WGS sequence"/>
</dbReference>
<dbReference type="GO" id="GO:0006020">
    <property type="term" value="P:inositol metabolic process"/>
    <property type="evidence" value="ECO:0007669"/>
    <property type="project" value="TreeGrafter"/>
</dbReference>
<dbReference type="PANTHER" id="PTHR12750">
    <property type="entry name" value="DIPHOSPHOINOSITOL PENTAKISPHOSPHATE KINASE"/>
    <property type="match status" value="1"/>
</dbReference>
<feature type="compositionally biased region" description="Basic and acidic residues" evidence="10">
    <location>
        <begin position="716"/>
        <end position="747"/>
    </location>
</feature>
<dbReference type="OrthoDB" id="18042at2759"/>
<dbReference type="InterPro" id="IPR029033">
    <property type="entry name" value="His_PPase_superfam"/>
</dbReference>
<feature type="region of interest" description="Disordered" evidence="10">
    <location>
        <begin position="111"/>
        <end position="163"/>
    </location>
</feature>
<protein>
    <recommendedName>
        <fullName evidence="9">Inositol hexakisphosphate and diphosphoinositol-pentakisphosphate kinase</fullName>
        <ecNumber evidence="9">2.7.4.24</ecNumber>
    </recommendedName>
</protein>
<accession>A0A6A5T6N1</accession>
<keyword evidence="3 9" id="KW-0808">Transferase</keyword>
<comment type="catalytic activity">
    <reaction evidence="7">
        <text>5-diphospho-1D-myo-inositol 1,2,3,4,6-pentakisphosphate + ATP + H(+) = 1,5-bis(diphospho)-1D-myo-inositol 2,3,4,6-tetrakisphosphate + ADP</text>
        <dbReference type="Rhea" id="RHEA:10276"/>
        <dbReference type="ChEBI" id="CHEBI:15378"/>
        <dbReference type="ChEBI" id="CHEBI:30616"/>
        <dbReference type="ChEBI" id="CHEBI:58628"/>
        <dbReference type="ChEBI" id="CHEBI:77983"/>
        <dbReference type="ChEBI" id="CHEBI:456216"/>
        <dbReference type="EC" id="2.7.4.24"/>
    </reaction>
    <physiologicalReaction direction="left-to-right" evidence="7">
        <dbReference type="Rhea" id="RHEA:10277"/>
    </physiologicalReaction>
</comment>
<evidence type="ECO:0000256" key="9">
    <source>
        <dbReference type="RuleBase" id="RU365032"/>
    </source>
</evidence>
<sequence length="781" mass="88111">MLDDHLKVPPPATAAQWKLKGVVAVIRHADRTPKQKFKYTFHSKPFVDLLKGHQAEVLLIGEAALQSVSDAVKLAMDEGLEDSKKLRELQLYLNKKGAWPGTKVQIKPMFRKRRKEELQPGETLPEELPETPKKEQTTGDGQEATPAMTTEGGPEPLKNRSDSMSGVTLSRITAQDNNMILDKLQLIIKWGGEPTHSARHQTQDMGANFRNDLLLMNRDVLDDVHIFSSSERRVTTSAQIFGASFLEKDQYLAEHIQVRKDLLDDSNAAKDVMDKVKKRLKTLLRAGDKAPPQFAWPKDVPEPYIVVRQVVDLMKFHQRVMNHNFKKIESEAISSLAALASSPSGGTTPGQSQHTNVNHIQSRWCCNEGPELFKERWEKLFKEFGDADKVDPSKISELYDTMKFDALHNRAFLEWIFTPDAKFVGEESVADMSKQTMPDSSSTKSNPTGPTPSDAQLKAEAKEQSAEKSQERGSLSHRMGFRRKSEAAAKPPAPPSYVHESYFKLYAGVGTAASKVRTDARLVKLREMYHLCKVLFDYIGPQEYGIESEEKLEIGLLTSLPLLKEIVGDLEELQASDMPKCFFYFTKESHIYTLLNCILEGGIKTKIERNAIPELDYLSQINFELYESENASINNQPHTFNYSIRITLSPGCHAFAPLDVQLDSRHMIGFSPRRSLTLHQDWKEVLETLRAKFHTVKLPKSFVAIDLSEKIPDAFERSHGKSKENNDPKSEDEARGRSEERKEDATPKEFIPIADENGDVLSPVLEREIPLTSLPPLVLDL</sequence>
<dbReference type="GO" id="GO:0005524">
    <property type="term" value="F:ATP binding"/>
    <property type="evidence" value="ECO:0007669"/>
    <property type="project" value="UniProtKB-KW"/>
</dbReference>
<feature type="compositionally biased region" description="Polar residues" evidence="10">
    <location>
        <begin position="433"/>
        <end position="454"/>
    </location>
</feature>
<keyword evidence="12" id="KW-1185">Reference proteome</keyword>
<dbReference type="GO" id="GO:0033857">
    <property type="term" value="F:5-diphosphoinositol pentakisphosphate 1-kinase activity"/>
    <property type="evidence" value="ECO:0007669"/>
    <property type="project" value="TreeGrafter"/>
</dbReference>